<dbReference type="OrthoDB" id="1038500at2"/>
<dbReference type="Proteomes" id="UP000199532">
    <property type="component" value="Unassembled WGS sequence"/>
</dbReference>
<dbReference type="AlphaFoldDB" id="A0A1H6Q7P0"/>
<gene>
    <name evidence="2" type="ORF">SAMN04487995_0384</name>
</gene>
<reference evidence="2 3" key="1">
    <citation type="submission" date="2016-10" db="EMBL/GenBank/DDBJ databases">
        <authorList>
            <person name="de Groot N.N."/>
        </authorList>
    </citation>
    <scope>NUCLEOTIDE SEQUENCE [LARGE SCALE GENOMIC DNA]</scope>
    <source>
        <strain evidence="2 3">DSM 19938</strain>
    </source>
</reference>
<dbReference type="InterPro" id="IPR022298">
    <property type="entry name" value="Conjug_transposon_TraN"/>
</dbReference>
<keyword evidence="3" id="KW-1185">Reference proteome</keyword>
<dbReference type="Pfam" id="PF13595">
    <property type="entry name" value="DUF4138"/>
    <property type="match status" value="1"/>
</dbReference>
<accession>A0A1H6Q7P0</accession>
<sequence length="278" mass="30795">MKNKPILWAAGLMLISSGAQSQQLFCEPCLPLEISTHKTVNVVFPYALSGVERGSADILAQKAPGADNILQLKARKKGFIQSSLSVITAQGKLYCFVVDYADQPMQLTLLVTDQPKTAPGVILSSSKHPHPLDSTILSAVQGKKTVRNIRDAKGKAVLRLTGLFTEHDQLYFAVALRNRAALSYEIEAVRLFLMDRKPAKRTAQQQNEISPKWISGLDDATTHSSDQFLVIAADKFSFSKRQYLTIEITEKNGARNLRLQISARRLLRARKLPAPKDL</sequence>
<organism evidence="2 3">
    <name type="scientific">Dyadobacter koreensis</name>
    <dbReference type="NCBI Taxonomy" id="408657"/>
    <lineage>
        <taxon>Bacteria</taxon>
        <taxon>Pseudomonadati</taxon>
        <taxon>Bacteroidota</taxon>
        <taxon>Cytophagia</taxon>
        <taxon>Cytophagales</taxon>
        <taxon>Spirosomataceae</taxon>
        <taxon>Dyadobacter</taxon>
    </lineage>
</organism>
<evidence type="ECO:0000313" key="2">
    <source>
        <dbReference type="EMBL" id="SEI39778.1"/>
    </source>
</evidence>
<proteinExistence type="predicted"/>
<dbReference type="EMBL" id="FNXY01000001">
    <property type="protein sequence ID" value="SEI39778.1"/>
    <property type="molecule type" value="Genomic_DNA"/>
</dbReference>
<protein>
    <submittedName>
        <fullName evidence="2">Bacteroides conjugative transposon TraN protein</fullName>
    </submittedName>
</protein>
<keyword evidence="1" id="KW-0732">Signal</keyword>
<evidence type="ECO:0000313" key="3">
    <source>
        <dbReference type="Proteomes" id="UP000199532"/>
    </source>
</evidence>
<feature type="signal peptide" evidence="1">
    <location>
        <begin position="1"/>
        <end position="21"/>
    </location>
</feature>
<dbReference type="NCBIfam" id="TIGR03780">
    <property type="entry name" value="Bac_Flav_CT_N"/>
    <property type="match status" value="1"/>
</dbReference>
<name>A0A1H6Q7P0_9BACT</name>
<evidence type="ECO:0000256" key="1">
    <source>
        <dbReference type="SAM" id="SignalP"/>
    </source>
</evidence>
<dbReference type="RefSeq" id="WP_090331382.1">
    <property type="nucleotide sequence ID" value="NZ_FNXY01000001.1"/>
</dbReference>
<dbReference type="STRING" id="408657.SAMN04487995_0384"/>
<feature type="chain" id="PRO_5011468222" evidence="1">
    <location>
        <begin position="22"/>
        <end position="278"/>
    </location>
</feature>